<feature type="region of interest" description="Disordered" evidence="1">
    <location>
        <begin position="288"/>
        <end position="317"/>
    </location>
</feature>
<sequence length="317" mass="31128">MTAALRRLLRPRGVLAGVLLTLLVLAGAVGSARPAAADSGAATCMGNGGIYVYVFNQGSEIAEGCSSGSNAYQRVSSVAGGTQATSSGFICKIGGVPDGACEVDSSTQVYWSFWWWRNGSWTYATAGGGYAGVAGTAEAWNYSTGQAPPVSPPDPAVAQPEPAPATEQPAAAQPDSGSGQDSGQAGGQAAGTTTSQGSGPTAAGATTSGGQTTASTDPSSASQSPESSSSSGTPSAQGSADASSSASSNASVSSTPVSQPTTGGGGPWATVGTLSALAVGGAGYGLWTWRKHRRPGDPMISPDPTTTFDPPTLPEPE</sequence>
<evidence type="ECO:0000313" key="2">
    <source>
        <dbReference type="EMBL" id="NIH58671.1"/>
    </source>
</evidence>
<feature type="region of interest" description="Disordered" evidence="1">
    <location>
        <begin position="144"/>
        <end position="271"/>
    </location>
</feature>
<evidence type="ECO:0000313" key="3">
    <source>
        <dbReference type="Proteomes" id="UP000749311"/>
    </source>
</evidence>
<keyword evidence="3" id="KW-1185">Reference proteome</keyword>
<comment type="caution">
    <text evidence="2">The sequence shown here is derived from an EMBL/GenBank/DDBJ whole genome shotgun (WGS) entry which is preliminary data.</text>
</comment>
<dbReference type="Proteomes" id="UP000749311">
    <property type="component" value="Unassembled WGS sequence"/>
</dbReference>
<proteinExistence type="predicted"/>
<gene>
    <name evidence="2" type="ORF">FB473_003368</name>
</gene>
<reference evidence="2 3" key="1">
    <citation type="submission" date="2020-02" db="EMBL/GenBank/DDBJ databases">
        <title>Sequencing the genomes of 1000 actinobacteria strains.</title>
        <authorList>
            <person name="Klenk H.-P."/>
        </authorList>
    </citation>
    <scope>NUCLEOTIDE SEQUENCE [LARGE SCALE GENOMIC DNA]</scope>
    <source>
        <strain evidence="2 3">DSM 19609</strain>
    </source>
</reference>
<organism evidence="2 3">
    <name type="scientific">Brooklawnia cerclae</name>
    <dbReference type="NCBI Taxonomy" id="349934"/>
    <lineage>
        <taxon>Bacteria</taxon>
        <taxon>Bacillati</taxon>
        <taxon>Actinomycetota</taxon>
        <taxon>Actinomycetes</taxon>
        <taxon>Propionibacteriales</taxon>
        <taxon>Propionibacteriaceae</taxon>
        <taxon>Brooklawnia</taxon>
    </lineage>
</organism>
<feature type="compositionally biased region" description="Low complexity" evidence="1">
    <location>
        <begin position="156"/>
        <end position="183"/>
    </location>
</feature>
<evidence type="ECO:0000256" key="1">
    <source>
        <dbReference type="SAM" id="MobiDB-lite"/>
    </source>
</evidence>
<accession>A0ABX0SPI1</accession>
<protein>
    <submittedName>
        <fullName evidence="2">Uncharacterized protein</fullName>
    </submittedName>
</protein>
<dbReference type="RefSeq" id="WP_167171560.1">
    <property type="nucleotide sequence ID" value="NZ_BAAAOO010000006.1"/>
</dbReference>
<dbReference type="EMBL" id="JAAMOZ010000004">
    <property type="protein sequence ID" value="NIH58671.1"/>
    <property type="molecule type" value="Genomic_DNA"/>
</dbReference>
<feature type="compositionally biased region" description="Low complexity" evidence="1">
    <location>
        <begin position="190"/>
        <end position="261"/>
    </location>
</feature>
<name>A0ABX0SPI1_9ACTN</name>